<sequence length="53" mass="6232">MLVQDEQQNDDSLYDIDGLFFIISKEDEKYVKYIEIDYIDDWSGADFVITAGF</sequence>
<name>E3PY12_ACESD</name>
<proteinExistence type="predicted"/>
<dbReference type="EMBL" id="FP565809">
    <property type="protein sequence ID" value="CBH21327.1"/>
    <property type="molecule type" value="Genomic_DNA"/>
</dbReference>
<gene>
    <name evidence="1" type="ordered locus">CLOST_1207</name>
</gene>
<protein>
    <submittedName>
        <fullName evidence="1">Uncharacterized protein</fullName>
    </submittedName>
</protein>
<dbReference type="AlphaFoldDB" id="E3PY12"/>
<dbReference type="Gene3D" id="2.60.300.12">
    <property type="entry name" value="HesB-like domain"/>
    <property type="match status" value="1"/>
</dbReference>
<dbReference type="InterPro" id="IPR035903">
    <property type="entry name" value="HesB-like_dom_sf"/>
</dbReference>
<organism evidence="1 2">
    <name type="scientific">Acetoanaerobium sticklandii (strain ATCC 12662 / DSM 519 / JCM 1433 / CCUG 9281 / NCIMB 10654 / HF)</name>
    <name type="common">Clostridium sticklandii</name>
    <dbReference type="NCBI Taxonomy" id="499177"/>
    <lineage>
        <taxon>Bacteria</taxon>
        <taxon>Bacillati</taxon>
        <taxon>Bacillota</taxon>
        <taxon>Clostridia</taxon>
        <taxon>Peptostreptococcales</taxon>
        <taxon>Filifactoraceae</taxon>
        <taxon>Acetoanaerobium</taxon>
    </lineage>
</organism>
<evidence type="ECO:0000313" key="2">
    <source>
        <dbReference type="Proteomes" id="UP000007041"/>
    </source>
</evidence>
<dbReference type="HOGENOM" id="CLU_3060380_0_0_9"/>
<dbReference type="STRING" id="1511.CLOST_1207"/>
<evidence type="ECO:0000313" key="1">
    <source>
        <dbReference type="EMBL" id="CBH21327.1"/>
    </source>
</evidence>
<keyword evidence="2" id="KW-1185">Reference proteome</keyword>
<dbReference type="Proteomes" id="UP000007041">
    <property type="component" value="Chromosome"/>
</dbReference>
<accession>E3PY12</accession>
<dbReference type="SUPFAM" id="SSF89360">
    <property type="entry name" value="HesB-like domain"/>
    <property type="match status" value="1"/>
</dbReference>
<dbReference type="BioCyc" id="CSTI499177:GJE9-1255-MONOMER"/>
<dbReference type="KEGG" id="cst:CLOST_1207"/>
<reference evidence="2" key="1">
    <citation type="journal article" date="2010" name="BMC Genomics">
        <title>Clostridium sticklandii, a specialist in amino acid degradation:revisiting its metabolism through its genome sequence.</title>
        <authorList>
            <person name="Fonknechten N."/>
            <person name="Chaussonnerie S."/>
            <person name="Tricot S."/>
            <person name="Lajus A."/>
            <person name="Andreesen J.R."/>
            <person name="Perchat N."/>
            <person name="Pelletier E."/>
            <person name="Gouyvenoux M."/>
            <person name="Barbe V."/>
            <person name="Salanoubat M."/>
            <person name="Le Paslier D."/>
            <person name="Weissenbach J."/>
            <person name="Cohen G.N."/>
            <person name="Kreimeyer A."/>
        </authorList>
    </citation>
    <scope>NUCLEOTIDE SEQUENCE [LARGE SCALE GENOMIC DNA]</scope>
    <source>
        <strain evidence="2">ATCC 12662 / DSM 519 / JCM 1433 / CCUG 9281 / NCIMB 10654 / HF</strain>
    </source>
</reference>